<dbReference type="GO" id="GO:0006955">
    <property type="term" value="P:immune response"/>
    <property type="evidence" value="ECO:0007669"/>
    <property type="project" value="TreeGrafter"/>
</dbReference>
<keyword evidence="5" id="KW-1185">Reference proteome</keyword>
<dbReference type="AlphaFoldDB" id="A0A8J0TT87"/>
<dbReference type="PANTHER" id="PTHR11481">
    <property type="entry name" value="IMMUNOGLOBULIN FC RECEPTOR"/>
    <property type="match status" value="1"/>
</dbReference>
<dbReference type="InterPro" id="IPR050488">
    <property type="entry name" value="Ig_Fc_receptor"/>
</dbReference>
<sequence>MWSSNTGKELTLHFLFYSNAVQPHSVVMLMLVLMGFFCGVLGNEEILPKPNITVEPYPMTEGDHMTLLCISRVSASDAVVKPQFAFYRNKQTVQDFTSYSSYKVGAAQMEHSGDYTCETRTSNDSVKKTSEVLHLDIQELFPQPELKVSLAPVYEGGNLSITCSTVLNPIAENTMLQFAFYKNKEPVQTFNSSNEYEVYSVQPEHSGKYSCEVQTPNNSTKKLSQEVSVQVQGASDKSQGSYVYKPQSTLRLMLSACVLMLTACTLVHHMRTTKQQKTKNKRPSSPLVL</sequence>
<feature type="domain" description="Ig-like" evidence="4">
    <location>
        <begin position="50"/>
        <end position="133"/>
    </location>
</feature>
<protein>
    <submittedName>
        <fullName evidence="6">Fc receptor-like protein 2</fullName>
    </submittedName>
</protein>
<feature type="transmembrane region" description="Helical" evidence="3">
    <location>
        <begin position="20"/>
        <end position="42"/>
    </location>
</feature>
<evidence type="ECO:0000259" key="4">
    <source>
        <dbReference type="PROSITE" id="PS50835"/>
    </source>
</evidence>
<feature type="domain" description="Ig-like" evidence="4">
    <location>
        <begin position="144"/>
        <end position="228"/>
    </location>
</feature>
<dbReference type="Gene3D" id="2.60.40.10">
    <property type="entry name" value="Immunoglobulins"/>
    <property type="match status" value="2"/>
</dbReference>
<evidence type="ECO:0000256" key="2">
    <source>
        <dbReference type="ARBA" id="ARBA00023157"/>
    </source>
</evidence>
<evidence type="ECO:0000313" key="6">
    <source>
        <dbReference type="RefSeq" id="XP_018089349.2"/>
    </source>
</evidence>
<keyword evidence="3" id="KW-1133">Transmembrane helix</keyword>
<keyword evidence="3" id="KW-0472">Membrane</keyword>
<keyword evidence="1" id="KW-0732">Signal</keyword>
<organism evidence="5 6">
    <name type="scientific">Xenopus laevis</name>
    <name type="common">African clawed frog</name>
    <dbReference type="NCBI Taxonomy" id="8355"/>
    <lineage>
        <taxon>Eukaryota</taxon>
        <taxon>Metazoa</taxon>
        <taxon>Chordata</taxon>
        <taxon>Craniata</taxon>
        <taxon>Vertebrata</taxon>
        <taxon>Euteleostomi</taxon>
        <taxon>Amphibia</taxon>
        <taxon>Batrachia</taxon>
        <taxon>Anura</taxon>
        <taxon>Pipoidea</taxon>
        <taxon>Pipidae</taxon>
        <taxon>Xenopodinae</taxon>
        <taxon>Xenopus</taxon>
        <taxon>Xenopus</taxon>
    </lineage>
</organism>
<keyword evidence="2" id="KW-1015">Disulfide bond</keyword>
<evidence type="ECO:0000313" key="5">
    <source>
        <dbReference type="Proteomes" id="UP000186698"/>
    </source>
</evidence>
<gene>
    <name evidence="6" type="primary">LOC108700688</name>
</gene>
<dbReference type="InterPro" id="IPR013783">
    <property type="entry name" value="Ig-like_fold"/>
</dbReference>
<name>A0A8J0TT87_XENLA</name>
<dbReference type="OrthoDB" id="9950534at2759"/>
<dbReference type="Pfam" id="PF13895">
    <property type="entry name" value="Ig_2"/>
    <property type="match status" value="2"/>
</dbReference>
<dbReference type="InterPro" id="IPR007110">
    <property type="entry name" value="Ig-like_dom"/>
</dbReference>
<evidence type="ECO:0000256" key="1">
    <source>
        <dbReference type="ARBA" id="ARBA00022729"/>
    </source>
</evidence>
<proteinExistence type="predicted"/>
<dbReference type="GeneID" id="108700688"/>
<dbReference type="InterPro" id="IPR003599">
    <property type="entry name" value="Ig_sub"/>
</dbReference>
<dbReference type="InterPro" id="IPR036179">
    <property type="entry name" value="Ig-like_dom_sf"/>
</dbReference>
<dbReference type="Proteomes" id="UP000186698">
    <property type="component" value="Chromosome 8S"/>
</dbReference>
<dbReference type="PROSITE" id="PS50835">
    <property type="entry name" value="IG_LIKE"/>
    <property type="match status" value="2"/>
</dbReference>
<dbReference type="PANTHER" id="PTHR11481:SF64">
    <property type="entry name" value="FC RECEPTOR-LIKE PROTEIN 4"/>
    <property type="match status" value="1"/>
</dbReference>
<dbReference type="GO" id="GO:0004888">
    <property type="term" value="F:transmembrane signaling receptor activity"/>
    <property type="evidence" value="ECO:0007669"/>
    <property type="project" value="TreeGrafter"/>
</dbReference>
<dbReference type="RefSeq" id="XP_018089349.2">
    <property type="nucleotide sequence ID" value="XM_018233860.2"/>
</dbReference>
<accession>A0A8J0TT87</accession>
<dbReference type="GO" id="GO:0007166">
    <property type="term" value="P:cell surface receptor signaling pathway"/>
    <property type="evidence" value="ECO:0007669"/>
    <property type="project" value="TreeGrafter"/>
</dbReference>
<dbReference type="GO" id="GO:0009897">
    <property type="term" value="C:external side of plasma membrane"/>
    <property type="evidence" value="ECO:0007669"/>
    <property type="project" value="TreeGrafter"/>
</dbReference>
<keyword evidence="3" id="KW-0812">Transmembrane</keyword>
<reference evidence="6" key="1">
    <citation type="submission" date="2025-08" db="UniProtKB">
        <authorList>
            <consortium name="RefSeq"/>
        </authorList>
    </citation>
    <scope>IDENTIFICATION</scope>
    <source>
        <strain evidence="6">J_2021</strain>
        <tissue evidence="6">Erythrocytes</tissue>
    </source>
</reference>
<dbReference type="SUPFAM" id="SSF48726">
    <property type="entry name" value="Immunoglobulin"/>
    <property type="match status" value="2"/>
</dbReference>
<dbReference type="KEGG" id="xla:108700688"/>
<dbReference type="SMART" id="SM00409">
    <property type="entry name" value="IG"/>
    <property type="match status" value="2"/>
</dbReference>
<evidence type="ECO:0000256" key="3">
    <source>
        <dbReference type="SAM" id="Phobius"/>
    </source>
</evidence>